<evidence type="ECO:0000313" key="2">
    <source>
        <dbReference type="Proteomes" id="UP000198534"/>
    </source>
</evidence>
<dbReference type="SUPFAM" id="SSF54909">
    <property type="entry name" value="Dimeric alpha+beta barrel"/>
    <property type="match status" value="1"/>
</dbReference>
<gene>
    <name evidence="1" type="ORF">SAMN05444487_103184</name>
</gene>
<dbReference type="OrthoDB" id="9804891at2"/>
<sequence length="97" mass="10691">MVKVGLFLRLEAKPGKEELEKFLLGAHSLIEEETETAAWFFFRLGLSTYGLFDAFPSESGREAHLSGKVSKAFLAHAPDLLSEPPTTENIDILAAKL</sequence>
<dbReference type="EMBL" id="FNNQ01000003">
    <property type="protein sequence ID" value="SDW45079.1"/>
    <property type="molecule type" value="Genomic_DNA"/>
</dbReference>
<organism evidence="1 2">
    <name type="scientific">Marininema mesophilum</name>
    <dbReference type="NCBI Taxonomy" id="1048340"/>
    <lineage>
        <taxon>Bacteria</taxon>
        <taxon>Bacillati</taxon>
        <taxon>Bacillota</taxon>
        <taxon>Bacilli</taxon>
        <taxon>Bacillales</taxon>
        <taxon>Thermoactinomycetaceae</taxon>
        <taxon>Marininema</taxon>
    </lineage>
</organism>
<dbReference type="AlphaFoldDB" id="A0A1H2TP97"/>
<name>A0A1H2TP97_9BACL</name>
<dbReference type="Gene3D" id="3.30.70.100">
    <property type="match status" value="1"/>
</dbReference>
<reference evidence="1 2" key="1">
    <citation type="submission" date="2016-10" db="EMBL/GenBank/DDBJ databases">
        <authorList>
            <person name="de Groot N.N."/>
        </authorList>
    </citation>
    <scope>NUCLEOTIDE SEQUENCE [LARGE SCALE GENOMIC DNA]</scope>
    <source>
        <strain evidence="1 2">DSM 45610</strain>
    </source>
</reference>
<accession>A0A1H2TP97</accession>
<evidence type="ECO:0008006" key="3">
    <source>
        <dbReference type="Google" id="ProtNLM"/>
    </source>
</evidence>
<dbReference type="STRING" id="1048340.SAMN05444487_103184"/>
<dbReference type="InterPro" id="IPR011008">
    <property type="entry name" value="Dimeric_a/b-barrel"/>
</dbReference>
<protein>
    <recommendedName>
        <fullName evidence="3">Quinol monooxygenase YgiN</fullName>
    </recommendedName>
</protein>
<evidence type="ECO:0000313" key="1">
    <source>
        <dbReference type="EMBL" id="SDW45079.1"/>
    </source>
</evidence>
<keyword evidence="2" id="KW-1185">Reference proteome</keyword>
<dbReference type="RefSeq" id="WP_091736800.1">
    <property type="nucleotide sequence ID" value="NZ_FNNQ01000003.1"/>
</dbReference>
<proteinExistence type="predicted"/>
<dbReference type="Proteomes" id="UP000198534">
    <property type="component" value="Unassembled WGS sequence"/>
</dbReference>